<dbReference type="PROSITE" id="PS50158">
    <property type="entry name" value="ZF_CCHC"/>
    <property type="match status" value="1"/>
</dbReference>
<dbReference type="AlphaFoldDB" id="A0A7J6GZB6"/>
<gene>
    <name evidence="4" type="ORF">F8388_019311</name>
    <name evidence="5" type="ORF">G4B88_013171</name>
</gene>
<feature type="compositionally biased region" description="Basic residues" evidence="2">
    <location>
        <begin position="20"/>
        <end position="34"/>
    </location>
</feature>
<evidence type="ECO:0000313" key="7">
    <source>
        <dbReference type="Proteomes" id="UP000583929"/>
    </source>
</evidence>
<sequence>MIRGRQPRRGNSKFRDQSKFRNHSRHKGNSRSKSRPKETRKCYHCGKVGHLIRNCWELRDKKMQNKDEEDKGNDSNVAVDDHYSSNGDRSVLRERESQRTEALEGYEPWYSWFSNQSIMEAGAKDHNDQVHASSLCYRNEITVGFMH</sequence>
<dbReference type="SMART" id="SM00343">
    <property type="entry name" value="ZnF_C2HC"/>
    <property type="match status" value="1"/>
</dbReference>
<keyword evidence="1" id="KW-0863">Zinc-finger</keyword>
<organism evidence="5 7">
    <name type="scientific">Cannabis sativa</name>
    <name type="common">Hemp</name>
    <name type="synonym">Marijuana</name>
    <dbReference type="NCBI Taxonomy" id="3483"/>
    <lineage>
        <taxon>Eukaryota</taxon>
        <taxon>Viridiplantae</taxon>
        <taxon>Streptophyta</taxon>
        <taxon>Embryophyta</taxon>
        <taxon>Tracheophyta</taxon>
        <taxon>Spermatophyta</taxon>
        <taxon>Magnoliopsida</taxon>
        <taxon>eudicotyledons</taxon>
        <taxon>Gunneridae</taxon>
        <taxon>Pentapetalae</taxon>
        <taxon>rosids</taxon>
        <taxon>fabids</taxon>
        <taxon>Rosales</taxon>
        <taxon>Cannabaceae</taxon>
        <taxon>Cannabis</taxon>
    </lineage>
</organism>
<dbReference type="Pfam" id="PF00098">
    <property type="entry name" value="zf-CCHC"/>
    <property type="match status" value="1"/>
</dbReference>
<keyword evidence="1" id="KW-0479">Metal-binding</keyword>
<feature type="compositionally biased region" description="Basic and acidic residues" evidence="2">
    <location>
        <begin position="65"/>
        <end position="83"/>
    </location>
</feature>
<feature type="region of interest" description="Disordered" evidence="2">
    <location>
        <begin position="65"/>
        <end position="99"/>
    </location>
</feature>
<evidence type="ECO:0000313" key="4">
    <source>
        <dbReference type="EMBL" id="KAF4373129.1"/>
    </source>
</evidence>
<evidence type="ECO:0000259" key="3">
    <source>
        <dbReference type="PROSITE" id="PS50158"/>
    </source>
</evidence>
<feature type="region of interest" description="Disordered" evidence="2">
    <location>
        <begin position="1"/>
        <end position="40"/>
    </location>
</feature>
<dbReference type="EMBL" id="JAATIP010000101">
    <property type="protein sequence ID" value="KAF4373129.1"/>
    <property type="molecule type" value="Genomic_DNA"/>
</dbReference>
<dbReference type="Gene3D" id="4.10.60.10">
    <property type="entry name" value="Zinc finger, CCHC-type"/>
    <property type="match status" value="1"/>
</dbReference>
<proteinExistence type="predicted"/>
<evidence type="ECO:0000256" key="2">
    <source>
        <dbReference type="SAM" id="MobiDB-lite"/>
    </source>
</evidence>
<evidence type="ECO:0000313" key="5">
    <source>
        <dbReference type="EMBL" id="KAF4388334.1"/>
    </source>
</evidence>
<dbReference type="GO" id="GO:0008270">
    <property type="term" value="F:zinc ion binding"/>
    <property type="evidence" value="ECO:0007669"/>
    <property type="project" value="UniProtKB-KW"/>
</dbReference>
<dbReference type="GO" id="GO:0003676">
    <property type="term" value="F:nucleic acid binding"/>
    <property type="evidence" value="ECO:0007669"/>
    <property type="project" value="InterPro"/>
</dbReference>
<dbReference type="SUPFAM" id="SSF57756">
    <property type="entry name" value="Retrovirus zinc finger-like domains"/>
    <property type="match status" value="1"/>
</dbReference>
<dbReference type="EMBL" id="JAATIQ010000074">
    <property type="protein sequence ID" value="KAF4388334.1"/>
    <property type="molecule type" value="Genomic_DNA"/>
</dbReference>
<feature type="compositionally biased region" description="Basic residues" evidence="2">
    <location>
        <begin position="1"/>
        <end position="12"/>
    </location>
</feature>
<evidence type="ECO:0000256" key="1">
    <source>
        <dbReference type="PROSITE-ProRule" id="PRU00047"/>
    </source>
</evidence>
<keyword evidence="7" id="KW-1185">Reference proteome</keyword>
<feature type="domain" description="CCHC-type" evidence="3">
    <location>
        <begin position="40"/>
        <end position="55"/>
    </location>
</feature>
<accession>A0A7J6GZB6</accession>
<dbReference type="Proteomes" id="UP000525078">
    <property type="component" value="Unassembled WGS sequence"/>
</dbReference>
<protein>
    <recommendedName>
        <fullName evidence="3">CCHC-type domain-containing protein</fullName>
    </recommendedName>
</protein>
<keyword evidence="1" id="KW-0862">Zinc</keyword>
<dbReference type="Proteomes" id="UP000583929">
    <property type="component" value="Unassembled WGS sequence"/>
</dbReference>
<reference evidence="6 7" key="1">
    <citation type="journal article" date="2020" name="bioRxiv">
        <title>Sequence and annotation of 42 cannabis genomes reveals extensive copy number variation in cannabinoid synthesis and pathogen resistance genes.</title>
        <authorList>
            <person name="Mckernan K.J."/>
            <person name="Helbert Y."/>
            <person name="Kane L.T."/>
            <person name="Ebling H."/>
            <person name="Zhang L."/>
            <person name="Liu B."/>
            <person name="Eaton Z."/>
            <person name="Mclaughlin S."/>
            <person name="Kingan S."/>
            <person name="Baybayan P."/>
            <person name="Concepcion G."/>
            <person name="Jordan M."/>
            <person name="Riva A."/>
            <person name="Barbazuk W."/>
            <person name="Harkins T."/>
        </authorList>
    </citation>
    <scope>NUCLEOTIDE SEQUENCE [LARGE SCALE GENOMIC DNA]</scope>
    <source>
        <strain evidence="6 7">cv. Jamaican Lion 4</strain>
        <strain evidence="5">Father</strain>
        <strain evidence="4">Mother</strain>
        <tissue evidence="5">Leaf</tissue>
    </source>
</reference>
<name>A0A7J6GZB6_CANSA</name>
<feature type="compositionally biased region" description="Basic and acidic residues" evidence="2">
    <location>
        <begin position="90"/>
        <end position="99"/>
    </location>
</feature>
<dbReference type="InterPro" id="IPR001878">
    <property type="entry name" value="Znf_CCHC"/>
</dbReference>
<comment type="caution">
    <text evidence="5">The sequence shown here is derived from an EMBL/GenBank/DDBJ whole genome shotgun (WGS) entry which is preliminary data.</text>
</comment>
<evidence type="ECO:0000313" key="6">
    <source>
        <dbReference type="Proteomes" id="UP000525078"/>
    </source>
</evidence>
<dbReference type="InterPro" id="IPR036875">
    <property type="entry name" value="Znf_CCHC_sf"/>
</dbReference>